<gene>
    <name evidence="1" type="ORF">HKBW3S06_01009</name>
    <name evidence="2" type="ORF">HKBW3S43_01721</name>
    <name evidence="3" type="ORF">HKBW3S44_01178</name>
    <name evidence="4" type="ORF">HKBW3S47_01181</name>
</gene>
<evidence type="ECO:0000313" key="2">
    <source>
        <dbReference type="EMBL" id="GFP35933.1"/>
    </source>
</evidence>
<evidence type="ECO:0000313" key="4">
    <source>
        <dbReference type="EMBL" id="GFP39483.1"/>
    </source>
</evidence>
<dbReference type="AlphaFoldDB" id="A0A6V8NN67"/>
<organism evidence="1 8">
    <name type="scientific">Candidatus Hakubella thermalkaliphila</name>
    <dbReference type="NCBI Taxonomy" id="2754717"/>
    <lineage>
        <taxon>Bacteria</taxon>
        <taxon>Bacillati</taxon>
        <taxon>Actinomycetota</taxon>
        <taxon>Actinomycetota incertae sedis</taxon>
        <taxon>Candidatus Hakubellales</taxon>
        <taxon>Candidatus Hakubellaceae</taxon>
        <taxon>Candidatus Hakubella</taxon>
    </lineage>
</organism>
<protein>
    <submittedName>
        <fullName evidence="1">Uncharacterized protein</fullName>
    </submittedName>
</protein>
<evidence type="ECO:0000313" key="6">
    <source>
        <dbReference type="Proteomes" id="UP000569018"/>
    </source>
</evidence>
<dbReference type="Proteomes" id="UP000569018">
    <property type="component" value="Unassembled WGS sequence"/>
</dbReference>
<dbReference type="EMBL" id="BLSC01000099">
    <property type="protein sequence ID" value="GFP37498.1"/>
    <property type="molecule type" value="Genomic_DNA"/>
</dbReference>
<dbReference type="RefSeq" id="WP_176226883.1">
    <property type="nucleotide sequence ID" value="NZ_BLRV01000102.1"/>
</dbReference>
<dbReference type="Proteomes" id="UP000580051">
    <property type="component" value="Unassembled WGS sequence"/>
</dbReference>
<evidence type="ECO:0000313" key="5">
    <source>
        <dbReference type="Proteomes" id="UP000561271"/>
    </source>
</evidence>
<accession>A0A6V8NN67</accession>
<evidence type="ECO:0000313" key="8">
    <source>
        <dbReference type="Proteomes" id="UP000580051"/>
    </source>
</evidence>
<name>A0A6V8NN67_9ACTN</name>
<dbReference type="EMBL" id="BLSD01000057">
    <property type="protein sequence ID" value="GFP39483.1"/>
    <property type="molecule type" value="Genomic_DNA"/>
</dbReference>
<evidence type="ECO:0000313" key="7">
    <source>
        <dbReference type="Proteomes" id="UP000576480"/>
    </source>
</evidence>
<evidence type="ECO:0000313" key="1">
    <source>
        <dbReference type="EMBL" id="GFP21782.1"/>
    </source>
</evidence>
<sequence>MCGFKTRCEDEFGQLFGLAREQWEEQFPLSLLLVREEARRGNRPTSIIPYIPDWEFQEVYLTVEAARDYIASMAWIARHG</sequence>
<dbReference type="EMBL" id="BLRV01000102">
    <property type="protein sequence ID" value="GFP21782.1"/>
    <property type="molecule type" value="Genomic_DNA"/>
</dbReference>
<comment type="caution">
    <text evidence="1">The sequence shown here is derived from an EMBL/GenBank/DDBJ whole genome shotgun (WGS) entry which is preliminary data.</text>
</comment>
<proteinExistence type="predicted"/>
<dbReference type="Proteomes" id="UP000576480">
    <property type="component" value="Unassembled WGS sequence"/>
</dbReference>
<dbReference type="Proteomes" id="UP000561271">
    <property type="component" value="Unassembled WGS sequence"/>
</dbReference>
<dbReference type="EMBL" id="BLSB01000301">
    <property type="protein sequence ID" value="GFP35933.1"/>
    <property type="molecule type" value="Genomic_DNA"/>
</dbReference>
<reference evidence="5 6" key="1">
    <citation type="journal article" date="2020" name="Front. Microbiol.">
        <title>Single-cell genomics of novel Actinobacteria with the Wood-Ljungdahl pathway discovered in a serpentinizing system.</title>
        <authorList>
            <person name="Merino N."/>
            <person name="Kawai M."/>
            <person name="Boyd E.S."/>
            <person name="Colman D.R."/>
            <person name="McGlynn S.E."/>
            <person name="Nealson K.H."/>
            <person name="Kurokawa K."/>
            <person name="Hongoh Y."/>
        </authorList>
    </citation>
    <scope>NUCLEOTIDE SEQUENCE [LARGE SCALE GENOMIC DNA]</scope>
    <source>
        <strain evidence="1 8">S06</strain>
        <strain evidence="2 7">S43</strain>
        <strain evidence="3 5">S44</strain>
        <strain evidence="4 6">S47</strain>
    </source>
</reference>
<evidence type="ECO:0000313" key="3">
    <source>
        <dbReference type="EMBL" id="GFP37498.1"/>
    </source>
</evidence>